<dbReference type="InterPro" id="IPR011032">
    <property type="entry name" value="GroES-like_sf"/>
</dbReference>
<organism evidence="3 4">
    <name type="scientific">Labrys monachus</name>
    <dbReference type="NCBI Taxonomy" id="217067"/>
    <lineage>
        <taxon>Bacteria</taxon>
        <taxon>Pseudomonadati</taxon>
        <taxon>Pseudomonadota</taxon>
        <taxon>Alphaproteobacteria</taxon>
        <taxon>Hyphomicrobiales</taxon>
        <taxon>Xanthobacteraceae</taxon>
        <taxon>Labrys</taxon>
    </lineage>
</organism>
<keyword evidence="4" id="KW-1185">Reference proteome</keyword>
<gene>
    <name evidence="3" type="ORF">J3R73_005344</name>
</gene>
<evidence type="ECO:0000259" key="2">
    <source>
        <dbReference type="Pfam" id="PF08240"/>
    </source>
</evidence>
<evidence type="ECO:0000313" key="4">
    <source>
        <dbReference type="Proteomes" id="UP001237448"/>
    </source>
</evidence>
<dbReference type="PANTHER" id="PTHR43401">
    <property type="entry name" value="L-THREONINE 3-DEHYDROGENASE"/>
    <property type="match status" value="1"/>
</dbReference>
<protein>
    <submittedName>
        <fullName evidence="3">D-arabinose 1-dehydrogenase-like Zn-dependent alcohol dehydrogenase</fullName>
    </submittedName>
</protein>
<name>A0ABU0FMH1_9HYPH</name>
<dbReference type="SUPFAM" id="SSF51735">
    <property type="entry name" value="NAD(P)-binding Rossmann-fold domains"/>
    <property type="match status" value="1"/>
</dbReference>
<reference evidence="3 4" key="1">
    <citation type="submission" date="2023-07" db="EMBL/GenBank/DDBJ databases">
        <title>Genomic Encyclopedia of Type Strains, Phase IV (KMG-IV): sequencing the most valuable type-strain genomes for metagenomic binning, comparative biology and taxonomic classification.</title>
        <authorList>
            <person name="Goeker M."/>
        </authorList>
    </citation>
    <scope>NUCLEOTIDE SEQUENCE [LARGE SCALE GENOMIC DNA]</scope>
    <source>
        <strain evidence="3 4">DSM 5896</strain>
    </source>
</reference>
<dbReference type="Proteomes" id="UP001237448">
    <property type="component" value="Unassembled WGS sequence"/>
</dbReference>
<evidence type="ECO:0000256" key="1">
    <source>
        <dbReference type="ARBA" id="ARBA00023002"/>
    </source>
</evidence>
<keyword evidence="1" id="KW-0560">Oxidoreductase</keyword>
<dbReference type="EMBL" id="JAUSVK010000001">
    <property type="protein sequence ID" value="MDQ0395552.1"/>
    <property type="molecule type" value="Genomic_DNA"/>
</dbReference>
<dbReference type="SUPFAM" id="SSF50129">
    <property type="entry name" value="GroES-like"/>
    <property type="match status" value="1"/>
</dbReference>
<feature type="domain" description="Alcohol dehydrogenase-like N-terminal" evidence="2">
    <location>
        <begin position="42"/>
        <end position="143"/>
    </location>
</feature>
<dbReference type="Gene3D" id="3.40.50.720">
    <property type="entry name" value="NAD(P)-binding Rossmann-like Domain"/>
    <property type="match status" value="1"/>
</dbReference>
<evidence type="ECO:0000313" key="3">
    <source>
        <dbReference type="EMBL" id="MDQ0395552.1"/>
    </source>
</evidence>
<proteinExistence type="predicted"/>
<comment type="caution">
    <text evidence="3">The sequence shown here is derived from an EMBL/GenBank/DDBJ whole genome shotgun (WGS) entry which is preliminary data.</text>
</comment>
<dbReference type="InterPro" id="IPR050129">
    <property type="entry name" value="Zn_alcohol_dh"/>
</dbReference>
<dbReference type="InterPro" id="IPR013154">
    <property type="entry name" value="ADH-like_N"/>
</dbReference>
<accession>A0ABU0FMH1</accession>
<dbReference type="Gene3D" id="3.90.180.10">
    <property type="entry name" value="Medium-chain alcohol dehydrogenases, catalytic domain"/>
    <property type="match status" value="2"/>
</dbReference>
<dbReference type="RefSeq" id="WP_307434387.1">
    <property type="nucleotide sequence ID" value="NZ_JAUSVK010000001.1"/>
</dbReference>
<dbReference type="PANTHER" id="PTHR43401:SF2">
    <property type="entry name" value="L-THREONINE 3-DEHYDROGENASE"/>
    <property type="match status" value="1"/>
</dbReference>
<dbReference type="Pfam" id="PF08240">
    <property type="entry name" value="ADH_N"/>
    <property type="match status" value="1"/>
</dbReference>
<dbReference type="InterPro" id="IPR036291">
    <property type="entry name" value="NAD(P)-bd_dom_sf"/>
</dbReference>
<sequence>MTEKIERAALPSLNRLWPFAGGEISDIGVDGSYVEEAQAAAGPDEIVARVDAVCICSSDIKIIRMGAAHPLFADRDLKRSPAVLGHEMALTVCDVGERWKDRFRPGDRLGLQPAIMVDGVRRTVGMDLPGAFAQFIRLDARVLAGAGPYVFPVPADISAAIIAMLEPYSCVEAAYRPNCRTVLKPGGSLLVVGFAGADAVALDVACPEGAAVTLVGGGEAAEAWAGPRRAGAFATLDAFLAAPAGAQPYDDILVLGRPDVAAIERLVPRLARGGLMALVGAATEAAPVVVDAARIHYHELSFLGAPGPSVAEAFAPSRHRFAPRAGGTMLILGAGGAMGRIHVHRALELADGPATVIAASRKADRCASLEADFGPLARRHGKRLVVAQDHAVAETVARLAPDGCDDVAVVAPEVEAIERGAAMMKPDGLLVLFAGMAFGKACRLPLGRIASQGARFTGSTGSTVADQIAVLDRVVEGSLDLSGNLEAVAGFGALPEALAAVSEGRVSGKIAIYPGRLDLPVTRIAGLRPAAAEGTRWTPDDERRLVEG</sequence>